<dbReference type="PANTHER" id="PTHR34701:SF1">
    <property type="entry name" value="TRANSCRIPTIONAL REGULATOR MRAZ"/>
    <property type="match status" value="1"/>
</dbReference>
<keyword evidence="2 7" id="KW-0963">Cytoplasm</keyword>
<dbReference type="AlphaFoldDB" id="I5AVB7"/>
<dbReference type="SUPFAM" id="SSF89447">
    <property type="entry name" value="AbrB/MazE/MraZ-like"/>
    <property type="match status" value="1"/>
</dbReference>
<comment type="subunit">
    <text evidence="7">Forms oligomers.</text>
</comment>
<comment type="subcellular location">
    <subcellularLocation>
        <location evidence="7">Cytoplasm</location>
        <location evidence="7">Nucleoid</location>
    </subcellularLocation>
</comment>
<reference evidence="9 10" key="2">
    <citation type="submission" date="2012-02" db="EMBL/GenBank/DDBJ databases">
        <title>Improved High-Quality Draft sequence of Eubacterium cellulosolvens 6.</title>
        <authorList>
            <consortium name="US DOE Joint Genome Institute"/>
            <person name="Lucas S."/>
            <person name="Han J."/>
            <person name="Lapidus A."/>
            <person name="Cheng J.-F."/>
            <person name="Goodwin L."/>
            <person name="Pitluck S."/>
            <person name="Peters L."/>
            <person name="Mikhailova N."/>
            <person name="Gu W."/>
            <person name="Detter J.C."/>
            <person name="Han C."/>
            <person name="Tapia R."/>
            <person name="Land M."/>
            <person name="Hauser L."/>
            <person name="Kyrpides N."/>
            <person name="Ivanova N."/>
            <person name="Pagani I."/>
            <person name="Johnson E."/>
            <person name="Mukhopadhyay B."/>
            <person name="Anderson I."/>
            <person name="Woyke T."/>
        </authorList>
    </citation>
    <scope>NUCLEOTIDE SEQUENCE [LARGE SCALE GENOMIC DNA]</scope>
    <source>
        <strain evidence="9 10">6</strain>
    </source>
</reference>
<dbReference type="CDD" id="cd16320">
    <property type="entry name" value="MraZ_N"/>
    <property type="match status" value="1"/>
</dbReference>
<evidence type="ECO:0000256" key="2">
    <source>
        <dbReference type="ARBA" id="ARBA00022490"/>
    </source>
</evidence>
<dbReference type="GO" id="GO:2000143">
    <property type="term" value="P:negative regulation of DNA-templated transcription initiation"/>
    <property type="evidence" value="ECO:0007669"/>
    <property type="project" value="TreeGrafter"/>
</dbReference>
<evidence type="ECO:0000256" key="5">
    <source>
        <dbReference type="ARBA" id="ARBA00023125"/>
    </source>
</evidence>
<dbReference type="Gene3D" id="3.40.1550.20">
    <property type="entry name" value="Transcriptional regulator MraZ domain"/>
    <property type="match status" value="1"/>
</dbReference>
<dbReference type="Pfam" id="PF02381">
    <property type="entry name" value="MraZ"/>
    <property type="match status" value="2"/>
</dbReference>
<dbReference type="GO" id="GO:0009295">
    <property type="term" value="C:nucleoid"/>
    <property type="evidence" value="ECO:0007669"/>
    <property type="project" value="UniProtKB-SubCell"/>
</dbReference>
<dbReference type="GO" id="GO:0005737">
    <property type="term" value="C:cytoplasm"/>
    <property type="evidence" value="ECO:0007669"/>
    <property type="project" value="UniProtKB-UniRule"/>
</dbReference>
<dbReference type="PROSITE" id="PS51740">
    <property type="entry name" value="SPOVT_ABRB"/>
    <property type="match status" value="2"/>
</dbReference>
<dbReference type="PANTHER" id="PTHR34701">
    <property type="entry name" value="TRANSCRIPTIONAL REGULATOR MRAZ"/>
    <property type="match status" value="1"/>
</dbReference>
<keyword evidence="5 7" id="KW-0238">DNA-binding</keyword>
<dbReference type="GO" id="GO:0000976">
    <property type="term" value="F:transcription cis-regulatory region binding"/>
    <property type="evidence" value="ECO:0007669"/>
    <property type="project" value="TreeGrafter"/>
</dbReference>
<keyword evidence="6 7" id="KW-0804">Transcription</keyword>
<keyword evidence="4 7" id="KW-0805">Transcription regulation</keyword>
<feature type="domain" description="SpoVT-AbrB" evidence="8">
    <location>
        <begin position="5"/>
        <end position="47"/>
    </location>
</feature>
<proteinExistence type="inferred from homology"/>
<accession>I5AVB7</accession>
<dbReference type="InterPro" id="IPR007159">
    <property type="entry name" value="SpoVT-AbrB_dom"/>
</dbReference>
<evidence type="ECO:0000256" key="6">
    <source>
        <dbReference type="ARBA" id="ARBA00023163"/>
    </source>
</evidence>
<dbReference type="InterPro" id="IPR035644">
    <property type="entry name" value="MraZ_C"/>
</dbReference>
<evidence type="ECO:0000256" key="4">
    <source>
        <dbReference type="ARBA" id="ARBA00023015"/>
    </source>
</evidence>
<dbReference type="CDD" id="cd16321">
    <property type="entry name" value="MraZ_C"/>
    <property type="match status" value="1"/>
</dbReference>
<dbReference type="eggNOG" id="COG2001">
    <property type="taxonomic scope" value="Bacteria"/>
</dbReference>
<dbReference type="InterPro" id="IPR038619">
    <property type="entry name" value="MraZ_sf"/>
</dbReference>
<evidence type="ECO:0000313" key="10">
    <source>
        <dbReference type="Proteomes" id="UP000005753"/>
    </source>
</evidence>
<dbReference type="EMBL" id="CM001487">
    <property type="protein sequence ID" value="EIM57740.1"/>
    <property type="molecule type" value="Genomic_DNA"/>
</dbReference>
<dbReference type="STRING" id="633697.EubceDRAFT1_1966"/>
<dbReference type="NCBIfam" id="TIGR00242">
    <property type="entry name" value="division/cell wall cluster transcriptional repressor MraZ"/>
    <property type="match status" value="1"/>
</dbReference>
<keyword evidence="3" id="KW-0677">Repeat</keyword>
<reference evidence="9 10" key="1">
    <citation type="submission" date="2010-08" db="EMBL/GenBank/DDBJ databases">
        <authorList>
            <consortium name="US DOE Joint Genome Institute (JGI-PGF)"/>
            <person name="Lucas S."/>
            <person name="Copeland A."/>
            <person name="Lapidus A."/>
            <person name="Cheng J.-F."/>
            <person name="Bruce D."/>
            <person name="Goodwin L."/>
            <person name="Pitluck S."/>
            <person name="Land M.L."/>
            <person name="Hauser L."/>
            <person name="Chang Y.-J."/>
            <person name="Anderson I.J."/>
            <person name="Johnson E."/>
            <person name="Mulhopadhyay B."/>
            <person name="Kyrpides N."/>
            <person name="Woyke T.J."/>
        </authorList>
    </citation>
    <scope>NUCLEOTIDE SEQUENCE [LARGE SCALE GENOMIC DNA]</scope>
    <source>
        <strain evidence="9 10">6</strain>
    </source>
</reference>
<protein>
    <recommendedName>
        <fullName evidence="1 7">Transcriptional regulator MraZ</fullName>
    </recommendedName>
</protein>
<feature type="domain" description="SpoVT-AbrB" evidence="8">
    <location>
        <begin position="77"/>
        <end position="120"/>
    </location>
</feature>
<dbReference type="OrthoDB" id="9807753at2"/>
<evidence type="ECO:0000256" key="1">
    <source>
        <dbReference type="ARBA" id="ARBA00013860"/>
    </source>
</evidence>
<dbReference type="HOGENOM" id="CLU_107907_0_5_9"/>
<comment type="similarity">
    <text evidence="7">Belongs to the MraZ family.</text>
</comment>
<evidence type="ECO:0000313" key="9">
    <source>
        <dbReference type="EMBL" id="EIM57740.1"/>
    </source>
</evidence>
<dbReference type="InterPro" id="IPR020603">
    <property type="entry name" value="MraZ_dom"/>
</dbReference>
<sequence>MFKGEFNHTIDSKGRVIIPSKFRDELGEKFVLTRGMDRCLAIYPQSAWDILEQKLATLPLTSSADARNIVRFLVNGATDCELDKQGRILVPSTLREYAGLTKDVILAGTLSYIEVWDKKRWSTTHTFDDMDAITQSLRDSGINI</sequence>
<evidence type="ECO:0000259" key="8">
    <source>
        <dbReference type="PROSITE" id="PS51740"/>
    </source>
</evidence>
<evidence type="ECO:0000256" key="3">
    <source>
        <dbReference type="ARBA" id="ARBA00022737"/>
    </source>
</evidence>
<name>I5AVB7_EUBC6</name>
<dbReference type="GO" id="GO:0003700">
    <property type="term" value="F:DNA-binding transcription factor activity"/>
    <property type="evidence" value="ECO:0007669"/>
    <property type="project" value="UniProtKB-UniRule"/>
</dbReference>
<dbReference type="InterPro" id="IPR037914">
    <property type="entry name" value="SpoVT-AbrB_sf"/>
</dbReference>
<organism evidence="9 10">
    <name type="scientific">Eubacterium cellulosolvens (strain ATCC 43171 / JCM 9499 / 6)</name>
    <name type="common">Cillobacterium cellulosolvens</name>
    <dbReference type="NCBI Taxonomy" id="633697"/>
    <lineage>
        <taxon>Bacteria</taxon>
        <taxon>Bacillati</taxon>
        <taxon>Bacillota</taxon>
        <taxon>Clostridia</taxon>
        <taxon>Eubacteriales</taxon>
        <taxon>Eubacteriaceae</taxon>
        <taxon>Eubacterium</taxon>
    </lineage>
</organism>
<keyword evidence="10" id="KW-1185">Reference proteome</keyword>
<gene>
    <name evidence="7" type="primary">mraZ</name>
    <name evidence="9" type="ORF">EubceDRAFT1_1966</name>
</gene>
<dbReference type="HAMAP" id="MF_01008">
    <property type="entry name" value="MraZ"/>
    <property type="match status" value="1"/>
</dbReference>
<dbReference type="InterPro" id="IPR003444">
    <property type="entry name" value="MraZ"/>
</dbReference>
<evidence type="ECO:0000256" key="7">
    <source>
        <dbReference type="HAMAP-Rule" id="MF_01008"/>
    </source>
</evidence>
<dbReference type="Proteomes" id="UP000005753">
    <property type="component" value="Chromosome"/>
</dbReference>
<dbReference type="InterPro" id="IPR035642">
    <property type="entry name" value="MraZ_N"/>
</dbReference>